<dbReference type="Proteomes" id="UP000261520">
    <property type="component" value="Unplaced"/>
</dbReference>
<reference evidence="1" key="2">
    <citation type="submission" date="2025-09" db="UniProtKB">
        <authorList>
            <consortium name="Ensembl"/>
        </authorList>
    </citation>
    <scope>IDENTIFICATION</scope>
</reference>
<name>A0A3B4A0H8_9GOBI</name>
<sequence>MTGRSNVVKLDRSVLSAEQQEKLNQFKIKTRIDNENYLRSHPEIELLVGDFIRNVLLQRPVDVRDFAAGGSLTCLGYD</sequence>
<dbReference type="CDD" id="cd22971">
    <property type="entry name" value="DD_RIIAD1"/>
    <property type="match status" value="1"/>
</dbReference>
<evidence type="ECO:0008006" key="3">
    <source>
        <dbReference type="Google" id="ProtNLM"/>
    </source>
</evidence>
<dbReference type="Ensembl" id="ENSPMGT00000011215.1">
    <property type="protein sequence ID" value="ENSPMGP00000010518.1"/>
    <property type="gene ID" value="ENSPMGG00000008710.1"/>
</dbReference>
<keyword evidence="2" id="KW-1185">Reference proteome</keyword>
<evidence type="ECO:0000313" key="2">
    <source>
        <dbReference type="Proteomes" id="UP000261520"/>
    </source>
</evidence>
<protein>
    <recommendedName>
        <fullName evidence="3">RIIa domain-containing protein</fullName>
    </recommendedName>
</protein>
<reference evidence="1" key="1">
    <citation type="submission" date="2025-08" db="UniProtKB">
        <authorList>
            <consortium name="Ensembl"/>
        </authorList>
    </citation>
    <scope>IDENTIFICATION</scope>
</reference>
<evidence type="ECO:0000313" key="1">
    <source>
        <dbReference type="Ensembl" id="ENSPMGP00000010518.1"/>
    </source>
</evidence>
<accession>A0A3B4A0H8</accession>
<organism evidence="1 2">
    <name type="scientific">Periophthalmus magnuspinnatus</name>
    <dbReference type="NCBI Taxonomy" id="409849"/>
    <lineage>
        <taxon>Eukaryota</taxon>
        <taxon>Metazoa</taxon>
        <taxon>Chordata</taxon>
        <taxon>Craniata</taxon>
        <taxon>Vertebrata</taxon>
        <taxon>Euteleostomi</taxon>
        <taxon>Actinopterygii</taxon>
        <taxon>Neopterygii</taxon>
        <taxon>Teleostei</taxon>
        <taxon>Neoteleostei</taxon>
        <taxon>Acanthomorphata</taxon>
        <taxon>Gobiaria</taxon>
        <taxon>Gobiiformes</taxon>
        <taxon>Gobioidei</taxon>
        <taxon>Gobiidae</taxon>
        <taxon>Oxudercinae</taxon>
        <taxon>Periophthalmus</taxon>
    </lineage>
</organism>
<dbReference type="InterPro" id="IPR059162">
    <property type="entry name" value="RIIAD1"/>
</dbReference>
<proteinExistence type="predicted"/>
<dbReference type="STRING" id="409849.ENSPMGP00000010518"/>
<dbReference type="AlphaFoldDB" id="A0A3B4A0H8"/>